<comment type="caution">
    <text evidence="1">The sequence shown here is derived from an EMBL/GenBank/DDBJ whole genome shotgun (WGS) entry which is preliminary data.</text>
</comment>
<dbReference type="AlphaFoldDB" id="X0Z5Z4"/>
<proteinExistence type="predicted"/>
<protein>
    <submittedName>
        <fullName evidence="1">Uncharacterized protein</fullName>
    </submittedName>
</protein>
<organism evidence="1">
    <name type="scientific">marine sediment metagenome</name>
    <dbReference type="NCBI Taxonomy" id="412755"/>
    <lineage>
        <taxon>unclassified sequences</taxon>
        <taxon>metagenomes</taxon>
        <taxon>ecological metagenomes</taxon>
    </lineage>
</organism>
<gene>
    <name evidence="1" type="ORF">S01H4_00748</name>
</gene>
<sequence>MAVNDIYQLNVNHILGGREISNVFYYRETTAGAAAPPQNASQLSHEFFVRIWSLYWDHVIAADVQLTAIWGRKVWPTLVQAGTILFTGEFGLRTGQAVPNGACVLMSAHDATNSPNFRRRMYISGLAEQDQRNSQVLTVQLSNWENFAKHVVQDSLTTPVFDPSVYKPCAFSKSLALEAGPQPWADLTFYKVTQSIRSQRGRNRRV</sequence>
<accession>X0Z5Z4</accession>
<dbReference type="EMBL" id="BART01000113">
    <property type="protein sequence ID" value="GAG64785.1"/>
    <property type="molecule type" value="Genomic_DNA"/>
</dbReference>
<name>X0Z5Z4_9ZZZZ</name>
<evidence type="ECO:0000313" key="1">
    <source>
        <dbReference type="EMBL" id="GAG64785.1"/>
    </source>
</evidence>
<reference evidence="1" key="1">
    <citation type="journal article" date="2014" name="Front. Microbiol.">
        <title>High frequency of phylogenetically diverse reductive dehalogenase-homologous genes in deep subseafloor sedimentary metagenomes.</title>
        <authorList>
            <person name="Kawai M."/>
            <person name="Futagami T."/>
            <person name="Toyoda A."/>
            <person name="Takaki Y."/>
            <person name="Nishi S."/>
            <person name="Hori S."/>
            <person name="Arai W."/>
            <person name="Tsubouchi T."/>
            <person name="Morono Y."/>
            <person name="Uchiyama I."/>
            <person name="Ito T."/>
            <person name="Fujiyama A."/>
            <person name="Inagaki F."/>
            <person name="Takami H."/>
        </authorList>
    </citation>
    <scope>NUCLEOTIDE SEQUENCE</scope>
    <source>
        <strain evidence="1">Expedition CK06-06</strain>
    </source>
</reference>